<sequence>KDRVTFGATVSLKNSATGEEKVYTLVGQEEVDIKRGRLSVASPVGKALVGRRVGETVLIRVPAGEIEYEVCRIDYEG</sequence>
<dbReference type="GO" id="GO:0070063">
    <property type="term" value="F:RNA polymerase binding"/>
    <property type="evidence" value="ECO:0007669"/>
    <property type="project" value="InterPro"/>
</dbReference>
<gene>
    <name evidence="2" type="ORF">B1A_20494</name>
</gene>
<dbReference type="GO" id="GO:0032784">
    <property type="term" value="P:regulation of DNA-templated transcription elongation"/>
    <property type="evidence" value="ECO:0007669"/>
    <property type="project" value="InterPro"/>
</dbReference>
<dbReference type="PANTHER" id="PTHR30437">
    <property type="entry name" value="TRANSCRIPTION ELONGATION FACTOR GREA"/>
    <property type="match status" value="1"/>
</dbReference>
<dbReference type="AlphaFoldDB" id="T0Y433"/>
<reference evidence="2" key="1">
    <citation type="submission" date="2013-08" db="EMBL/GenBank/DDBJ databases">
        <authorList>
            <person name="Mendez C."/>
            <person name="Richter M."/>
            <person name="Ferrer M."/>
            <person name="Sanchez J."/>
        </authorList>
    </citation>
    <scope>NUCLEOTIDE SEQUENCE</scope>
</reference>
<dbReference type="InterPro" id="IPR018151">
    <property type="entry name" value="TF_GreA/GreB_CS"/>
</dbReference>
<dbReference type="FunFam" id="3.10.50.30:FF:000001">
    <property type="entry name" value="Transcription elongation factor GreA"/>
    <property type="match status" value="1"/>
</dbReference>
<protein>
    <submittedName>
        <fullName evidence="2">Transcription elongation factor GreA</fullName>
    </submittedName>
</protein>
<reference evidence="2" key="2">
    <citation type="journal article" date="2014" name="ISME J.">
        <title>Microbial stratification in low pH oxic and suboxic macroscopic growths along an acid mine drainage.</title>
        <authorList>
            <person name="Mendez-Garcia C."/>
            <person name="Mesa V."/>
            <person name="Sprenger R.R."/>
            <person name="Richter M."/>
            <person name="Diez M.S."/>
            <person name="Solano J."/>
            <person name="Bargiela R."/>
            <person name="Golyshina O.V."/>
            <person name="Manteca A."/>
            <person name="Ramos J.L."/>
            <person name="Gallego J.R."/>
            <person name="Llorente I."/>
            <person name="Martins Dos Santos V.A."/>
            <person name="Jensen O.N."/>
            <person name="Pelaez A.I."/>
            <person name="Sanchez J."/>
            <person name="Ferrer M."/>
        </authorList>
    </citation>
    <scope>NUCLEOTIDE SEQUENCE</scope>
</reference>
<keyword evidence="2" id="KW-0251">Elongation factor</keyword>
<dbReference type="EMBL" id="AUZX01015124">
    <property type="protein sequence ID" value="EQD29846.1"/>
    <property type="molecule type" value="Genomic_DNA"/>
</dbReference>
<dbReference type="Gene3D" id="3.10.50.30">
    <property type="entry name" value="Transcription elongation factor, GreA/GreB, C-terminal domain"/>
    <property type="match status" value="1"/>
</dbReference>
<comment type="caution">
    <text evidence="2">The sequence shown here is derived from an EMBL/GenBank/DDBJ whole genome shotgun (WGS) entry which is preliminary data.</text>
</comment>
<name>T0Y433_9ZZZZ</name>
<dbReference type="InterPro" id="IPR036953">
    <property type="entry name" value="GreA/GreB_C_sf"/>
</dbReference>
<dbReference type="PANTHER" id="PTHR30437:SF4">
    <property type="entry name" value="TRANSCRIPTION ELONGATION FACTOR GREA"/>
    <property type="match status" value="1"/>
</dbReference>
<dbReference type="GO" id="GO:0003677">
    <property type="term" value="F:DNA binding"/>
    <property type="evidence" value="ECO:0007669"/>
    <property type="project" value="InterPro"/>
</dbReference>
<evidence type="ECO:0000259" key="1">
    <source>
        <dbReference type="Pfam" id="PF01272"/>
    </source>
</evidence>
<feature type="domain" description="Transcription elongation factor GreA/GreB C-terminal" evidence="1">
    <location>
        <begin position="1"/>
        <end position="75"/>
    </location>
</feature>
<dbReference type="InterPro" id="IPR023459">
    <property type="entry name" value="Tscrpt_elong_fac_GreA/B_fam"/>
</dbReference>
<organism evidence="2">
    <name type="scientific">mine drainage metagenome</name>
    <dbReference type="NCBI Taxonomy" id="410659"/>
    <lineage>
        <taxon>unclassified sequences</taxon>
        <taxon>metagenomes</taxon>
        <taxon>ecological metagenomes</taxon>
    </lineage>
</organism>
<keyword evidence="2" id="KW-0648">Protein biosynthesis</keyword>
<dbReference type="SUPFAM" id="SSF54534">
    <property type="entry name" value="FKBP-like"/>
    <property type="match status" value="1"/>
</dbReference>
<dbReference type="Pfam" id="PF01272">
    <property type="entry name" value="GreA_GreB"/>
    <property type="match status" value="1"/>
</dbReference>
<dbReference type="GO" id="GO:0006354">
    <property type="term" value="P:DNA-templated transcription elongation"/>
    <property type="evidence" value="ECO:0007669"/>
    <property type="project" value="TreeGrafter"/>
</dbReference>
<dbReference type="InterPro" id="IPR001437">
    <property type="entry name" value="Tscrpt_elong_fac_GreA/B_C"/>
</dbReference>
<accession>T0Y433</accession>
<evidence type="ECO:0000313" key="2">
    <source>
        <dbReference type="EMBL" id="EQD29846.1"/>
    </source>
</evidence>
<proteinExistence type="predicted"/>
<dbReference type="GO" id="GO:0003746">
    <property type="term" value="F:translation elongation factor activity"/>
    <property type="evidence" value="ECO:0007669"/>
    <property type="project" value="UniProtKB-KW"/>
</dbReference>
<feature type="non-terminal residue" evidence="2">
    <location>
        <position position="1"/>
    </location>
</feature>
<dbReference type="PROSITE" id="PS00830">
    <property type="entry name" value="GREAB_2"/>
    <property type="match status" value="1"/>
</dbReference>